<name>B1Z1A2_BURA4</name>
<dbReference type="UniPathway" id="UPA00109">
    <property type="reaction ID" value="UER00188"/>
</dbReference>
<evidence type="ECO:0000256" key="2">
    <source>
        <dbReference type="ARBA" id="ARBA00001958"/>
    </source>
</evidence>
<comment type="catalytic activity">
    <reaction evidence="16">
        <text>pyruvate + ATP = phosphoenolpyruvate + ADP + H(+)</text>
        <dbReference type="Rhea" id="RHEA:18157"/>
        <dbReference type="ChEBI" id="CHEBI:15361"/>
        <dbReference type="ChEBI" id="CHEBI:15378"/>
        <dbReference type="ChEBI" id="CHEBI:30616"/>
        <dbReference type="ChEBI" id="CHEBI:58702"/>
        <dbReference type="ChEBI" id="CHEBI:456216"/>
        <dbReference type="EC" id="2.7.1.40"/>
    </reaction>
</comment>
<dbReference type="NCBIfam" id="NF004886">
    <property type="entry name" value="PRK06247.1"/>
    <property type="match status" value="1"/>
</dbReference>
<sequence>MPSSLISACANISPRLSRRKSHLNATLGPSSSSESLIESLYISGADVFRLNMSHGSHAEQAQRLLAIRRIEARHGRPVGVLLDLQGPKLRVARFKDGKVELRPGQTFSFDLDSASGDASRVCLPHPEIFAVAANGDTLLDNDGLLTFRIVDTSLTRITTEVVVGGVLSDRKGVNVPSVVLPIPALTDKDRQDLQFGLEQGVEWIALSFVQRPDDVRDARNLIRGRAKIMAKIEKPSAVDSIEEIIEASDGIMIARGDMGVELPPEEVPVIQKRIVSLCREAGKPVVVATQMLESMVSSAMPTRAETSDVATAVFDGADAVMLSAESASGAFPLEAVSMMNRIIEHTENAPTYRQLLKAVAPPTTADTPEAISAAIFTITSMLSVSAIVAYTTSGATAARIARERPGCRILSLTPDEVVARQLALTWGACPLRVDDADNIEDMVTKAIAAAHRIGVARHKPLLIAAGVPFGTPGVSNLLRIVYPS</sequence>
<dbReference type="GO" id="GO:0030955">
    <property type="term" value="F:potassium ion binding"/>
    <property type="evidence" value="ECO:0007669"/>
    <property type="project" value="UniProtKB-UniRule"/>
</dbReference>
<dbReference type="SUPFAM" id="SSF52935">
    <property type="entry name" value="PK C-terminal domain-like"/>
    <property type="match status" value="1"/>
</dbReference>
<dbReference type="InterPro" id="IPR015813">
    <property type="entry name" value="Pyrv/PenolPyrv_kinase-like_dom"/>
</dbReference>
<evidence type="ECO:0000256" key="9">
    <source>
        <dbReference type="ARBA" id="ARBA00022741"/>
    </source>
</evidence>
<evidence type="ECO:0000256" key="13">
    <source>
        <dbReference type="ARBA" id="ARBA00023152"/>
    </source>
</evidence>
<feature type="domain" description="Pyruvate kinase barrel" evidence="17">
    <location>
        <begin position="19"/>
        <end position="336"/>
    </location>
</feature>
<dbReference type="NCBIfam" id="NF004978">
    <property type="entry name" value="PRK06354.1"/>
    <property type="match status" value="1"/>
</dbReference>
<dbReference type="InterPro" id="IPR015806">
    <property type="entry name" value="Pyrv_Knase_insert_dom_sf"/>
</dbReference>
<dbReference type="SUPFAM" id="SSF50800">
    <property type="entry name" value="PK beta-barrel domain-like"/>
    <property type="match status" value="1"/>
</dbReference>
<comment type="similarity">
    <text evidence="4 16">Belongs to the pyruvate kinase family.</text>
</comment>
<evidence type="ECO:0000256" key="12">
    <source>
        <dbReference type="ARBA" id="ARBA00022842"/>
    </source>
</evidence>
<keyword evidence="11" id="KW-0067">ATP-binding</keyword>
<evidence type="ECO:0000256" key="16">
    <source>
        <dbReference type="RuleBase" id="RU000504"/>
    </source>
</evidence>
<comment type="cofactor">
    <cofactor evidence="2">
        <name>K(+)</name>
        <dbReference type="ChEBI" id="CHEBI:29103"/>
    </cofactor>
</comment>
<keyword evidence="10 16" id="KW-0418">Kinase</keyword>
<evidence type="ECO:0000256" key="5">
    <source>
        <dbReference type="ARBA" id="ARBA00012142"/>
    </source>
</evidence>
<keyword evidence="12 16" id="KW-0460">Magnesium</keyword>
<dbReference type="AlphaFoldDB" id="B1Z1A2"/>
<dbReference type="NCBIfam" id="NF004491">
    <property type="entry name" value="PRK05826.1"/>
    <property type="match status" value="1"/>
</dbReference>
<dbReference type="GO" id="GO:0016301">
    <property type="term" value="F:kinase activity"/>
    <property type="evidence" value="ECO:0007669"/>
    <property type="project" value="UniProtKB-KW"/>
</dbReference>
<dbReference type="Proteomes" id="UP000001680">
    <property type="component" value="Chromosome 2"/>
</dbReference>
<dbReference type="RefSeq" id="WP_012366937.1">
    <property type="nucleotide sequence ID" value="NC_010552.1"/>
</dbReference>
<proteinExistence type="inferred from homology"/>
<evidence type="ECO:0000256" key="4">
    <source>
        <dbReference type="ARBA" id="ARBA00008663"/>
    </source>
</evidence>
<keyword evidence="7 16" id="KW-0808">Transferase</keyword>
<comment type="pathway">
    <text evidence="3 16">Carbohydrate degradation; glycolysis; pyruvate from D-glyceraldehyde 3-phosphate: step 5/5.</text>
</comment>
<dbReference type="Gene3D" id="2.40.33.10">
    <property type="entry name" value="PK beta-barrel domain-like"/>
    <property type="match status" value="1"/>
</dbReference>
<dbReference type="InterPro" id="IPR040442">
    <property type="entry name" value="Pyrv_kinase-like_dom_sf"/>
</dbReference>
<dbReference type="InterPro" id="IPR036918">
    <property type="entry name" value="Pyrv_Knase_C_sf"/>
</dbReference>
<keyword evidence="8" id="KW-0479">Metal-binding</keyword>
<dbReference type="KEGG" id="bac:BamMC406_5259"/>
<evidence type="ECO:0000256" key="15">
    <source>
        <dbReference type="NCBIfam" id="TIGR01064"/>
    </source>
</evidence>
<dbReference type="InterPro" id="IPR001697">
    <property type="entry name" value="Pyr_Knase"/>
</dbReference>
<evidence type="ECO:0000256" key="8">
    <source>
        <dbReference type="ARBA" id="ARBA00022723"/>
    </source>
</evidence>
<dbReference type="PRINTS" id="PR01050">
    <property type="entry name" value="PYRUVTKNASE"/>
</dbReference>
<dbReference type="FunFam" id="2.40.33.10:FF:000001">
    <property type="entry name" value="Pyruvate kinase"/>
    <property type="match status" value="1"/>
</dbReference>
<protein>
    <recommendedName>
        <fullName evidence="6 15">Pyruvate kinase</fullName>
        <ecNumber evidence="5 15">2.7.1.40</ecNumber>
    </recommendedName>
</protein>
<evidence type="ECO:0000256" key="1">
    <source>
        <dbReference type="ARBA" id="ARBA00001946"/>
    </source>
</evidence>
<dbReference type="HOGENOM" id="CLU_015439_0_2_4"/>
<dbReference type="PANTHER" id="PTHR11817">
    <property type="entry name" value="PYRUVATE KINASE"/>
    <property type="match status" value="1"/>
</dbReference>
<dbReference type="GO" id="GO:0005524">
    <property type="term" value="F:ATP binding"/>
    <property type="evidence" value="ECO:0007669"/>
    <property type="project" value="UniProtKB-KW"/>
</dbReference>
<evidence type="ECO:0000313" key="20">
    <source>
        <dbReference type="Proteomes" id="UP000001680"/>
    </source>
</evidence>
<feature type="domain" description="Pyruvate kinase C-terminal" evidence="18">
    <location>
        <begin position="369"/>
        <end position="481"/>
    </location>
</feature>
<dbReference type="InterPro" id="IPR018209">
    <property type="entry name" value="Pyrv_Knase_AS"/>
</dbReference>
<dbReference type="NCBIfam" id="TIGR01064">
    <property type="entry name" value="pyruv_kin"/>
    <property type="match status" value="1"/>
</dbReference>
<dbReference type="PROSITE" id="PS00110">
    <property type="entry name" value="PYRUVATE_KINASE"/>
    <property type="match status" value="1"/>
</dbReference>
<reference evidence="20" key="1">
    <citation type="submission" date="2008-04" db="EMBL/GenBank/DDBJ databases">
        <title>Complete sequence of chromosome 2 of Burkholderia ambifaria MC40-6.</title>
        <authorList>
            <person name="Copeland A."/>
            <person name="Lucas S."/>
            <person name="Lapidus A."/>
            <person name="Glavina del Rio T."/>
            <person name="Dalin E."/>
            <person name="Tice H."/>
            <person name="Pitluck S."/>
            <person name="Chain P."/>
            <person name="Malfatti S."/>
            <person name="Shin M."/>
            <person name="Vergez L."/>
            <person name="Lang D."/>
            <person name="Schmutz J."/>
            <person name="Larimer F."/>
            <person name="Land M."/>
            <person name="Hauser L."/>
            <person name="Kyrpides N."/>
            <person name="Lykidis A."/>
            <person name="Ramette A."/>
            <person name="Konstantinidis K."/>
            <person name="Tiedje J."/>
            <person name="Richardson P."/>
        </authorList>
    </citation>
    <scope>NUCLEOTIDE SEQUENCE [LARGE SCALE GENOMIC DNA]</scope>
    <source>
        <strain evidence="20">MC40-6</strain>
    </source>
</reference>
<dbReference type="GO" id="GO:0000287">
    <property type="term" value="F:magnesium ion binding"/>
    <property type="evidence" value="ECO:0007669"/>
    <property type="project" value="UniProtKB-UniRule"/>
</dbReference>
<keyword evidence="14 19" id="KW-0670">Pyruvate</keyword>
<keyword evidence="9" id="KW-0547">Nucleotide-binding</keyword>
<evidence type="ECO:0000256" key="11">
    <source>
        <dbReference type="ARBA" id="ARBA00022840"/>
    </source>
</evidence>
<organism evidence="19 20">
    <name type="scientific">Burkholderia ambifaria (strain MC40-6)</name>
    <dbReference type="NCBI Taxonomy" id="398577"/>
    <lineage>
        <taxon>Bacteria</taxon>
        <taxon>Pseudomonadati</taxon>
        <taxon>Pseudomonadota</taxon>
        <taxon>Betaproteobacteria</taxon>
        <taxon>Burkholderiales</taxon>
        <taxon>Burkholderiaceae</taxon>
        <taxon>Burkholderia</taxon>
        <taxon>Burkholderia cepacia complex</taxon>
    </lineage>
</organism>
<dbReference type="Pfam" id="PF02887">
    <property type="entry name" value="PK_C"/>
    <property type="match status" value="1"/>
</dbReference>
<dbReference type="EC" id="2.7.1.40" evidence="5 15"/>
<evidence type="ECO:0000256" key="10">
    <source>
        <dbReference type="ARBA" id="ARBA00022777"/>
    </source>
</evidence>
<dbReference type="InterPro" id="IPR015795">
    <property type="entry name" value="Pyrv_Knase_C"/>
</dbReference>
<evidence type="ECO:0000256" key="7">
    <source>
        <dbReference type="ARBA" id="ARBA00022679"/>
    </source>
</evidence>
<evidence type="ECO:0000259" key="18">
    <source>
        <dbReference type="Pfam" id="PF02887"/>
    </source>
</evidence>
<dbReference type="OrthoDB" id="9812123at2"/>
<dbReference type="InterPro" id="IPR015793">
    <property type="entry name" value="Pyrv_Knase_brl"/>
</dbReference>
<accession>B1Z1A2</accession>
<dbReference type="Gene3D" id="3.20.20.60">
    <property type="entry name" value="Phosphoenolpyruvate-binding domains"/>
    <property type="match status" value="1"/>
</dbReference>
<dbReference type="EMBL" id="CP001026">
    <property type="protein sequence ID" value="ACB67704.1"/>
    <property type="molecule type" value="Genomic_DNA"/>
</dbReference>
<evidence type="ECO:0000256" key="14">
    <source>
        <dbReference type="ARBA" id="ARBA00023317"/>
    </source>
</evidence>
<dbReference type="FunFam" id="3.20.20.60:FF:000025">
    <property type="entry name" value="Pyruvate kinase"/>
    <property type="match status" value="1"/>
</dbReference>
<gene>
    <name evidence="19" type="ordered locus">BamMC406_5259</name>
</gene>
<dbReference type="Gene3D" id="3.40.1380.20">
    <property type="entry name" value="Pyruvate kinase, C-terminal domain"/>
    <property type="match status" value="1"/>
</dbReference>
<dbReference type="InterPro" id="IPR011037">
    <property type="entry name" value="Pyrv_Knase-like_insert_dom_sf"/>
</dbReference>
<dbReference type="GO" id="GO:0004743">
    <property type="term" value="F:pyruvate kinase activity"/>
    <property type="evidence" value="ECO:0007669"/>
    <property type="project" value="UniProtKB-UniRule"/>
</dbReference>
<evidence type="ECO:0000259" key="17">
    <source>
        <dbReference type="Pfam" id="PF00224"/>
    </source>
</evidence>
<comment type="cofactor">
    <cofactor evidence="1">
        <name>Mg(2+)</name>
        <dbReference type="ChEBI" id="CHEBI:18420"/>
    </cofactor>
</comment>
<evidence type="ECO:0000256" key="6">
    <source>
        <dbReference type="ARBA" id="ARBA00018587"/>
    </source>
</evidence>
<evidence type="ECO:0000313" key="19">
    <source>
        <dbReference type="EMBL" id="ACB67704.1"/>
    </source>
</evidence>
<dbReference type="Pfam" id="PF00224">
    <property type="entry name" value="PK"/>
    <property type="match status" value="1"/>
</dbReference>
<keyword evidence="13 16" id="KW-0324">Glycolysis</keyword>
<dbReference type="SUPFAM" id="SSF51621">
    <property type="entry name" value="Phosphoenolpyruvate/pyruvate domain"/>
    <property type="match status" value="1"/>
</dbReference>
<evidence type="ECO:0000256" key="3">
    <source>
        <dbReference type="ARBA" id="ARBA00004997"/>
    </source>
</evidence>